<comment type="caution">
    <text evidence="7">The sequence shown here is derived from an EMBL/GenBank/DDBJ whole genome shotgun (WGS) entry which is preliminary data.</text>
</comment>
<dbReference type="Gene3D" id="3.40.50.150">
    <property type="entry name" value="Vaccinia Virus protein VP39"/>
    <property type="match status" value="1"/>
</dbReference>
<evidence type="ECO:0000256" key="4">
    <source>
        <dbReference type="ARBA" id="ARBA00022691"/>
    </source>
</evidence>
<gene>
    <name evidence="7" type="ORF">Pme01_35770</name>
</gene>
<evidence type="ECO:0000313" key="8">
    <source>
        <dbReference type="Proteomes" id="UP000599074"/>
    </source>
</evidence>
<feature type="region of interest" description="Disordered" evidence="6">
    <location>
        <begin position="48"/>
        <end position="80"/>
    </location>
</feature>
<accession>A0A8J3TBA1</accession>
<feature type="region of interest" description="Disordered" evidence="6">
    <location>
        <begin position="145"/>
        <end position="165"/>
    </location>
</feature>
<dbReference type="InterPro" id="IPR003333">
    <property type="entry name" value="CMAS"/>
</dbReference>
<reference evidence="7" key="1">
    <citation type="submission" date="2021-01" db="EMBL/GenBank/DDBJ databases">
        <title>Whole genome shotgun sequence of Planosporangium mesophilum NBRC 109066.</title>
        <authorList>
            <person name="Komaki H."/>
            <person name="Tamura T."/>
        </authorList>
    </citation>
    <scope>NUCLEOTIDE SEQUENCE</scope>
    <source>
        <strain evidence="7">NBRC 109066</strain>
    </source>
</reference>
<name>A0A8J3TBA1_9ACTN</name>
<keyword evidence="4" id="KW-0949">S-adenosyl-L-methionine</keyword>
<dbReference type="PANTHER" id="PTHR43667">
    <property type="entry name" value="CYCLOPROPANE-FATTY-ACYL-PHOSPHOLIPID SYNTHASE"/>
    <property type="match status" value="1"/>
</dbReference>
<evidence type="ECO:0000256" key="5">
    <source>
        <dbReference type="ARBA" id="ARBA00023098"/>
    </source>
</evidence>
<feature type="compositionally biased region" description="Gly residues" evidence="6">
    <location>
        <begin position="48"/>
        <end position="71"/>
    </location>
</feature>
<keyword evidence="8" id="KW-1185">Reference proteome</keyword>
<evidence type="ECO:0000256" key="3">
    <source>
        <dbReference type="ARBA" id="ARBA00022679"/>
    </source>
</evidence>
<dbReference type="RefSeq" id="WP_203935701.1">
    <property type="nucleotide sequence ID" value="NZ_BOON01000032.1"/>
</dbReference>
<protein>
    <submittedName>
        <fullName evidence="7">Cyclopropane-fatty-acyl-phospholipid synthase</fullName>
    </submittedName>
</protein>
<dbReference type="EMBL" id="BOON01000032">
    <property type="protein sequence ID" value="GII23980.1"/>
    <property type="molecule type" value="Genomic_DNA"/>
</dbReference>
<evidence type="ECO:0000256" key="2">
    <source>
        <dbReference type="ARBA" id="ARBA00022603"/>
    </source>
</evidence>
<dbReference type="GO" id="GO:0008168">
    <property type="term" value="F:methyltransferase activity"/>
    <property type="evidence" value="ECO:0007669"/>
    <property type="project" value="UniProtKB-KW"/>
</dbReference>
<dbReference type="PIRSF" id="PIRSF003085">
    <property type="entry name" value="CMAS"/>
    <property type="match status" value="1"/>
</dbReference>
<dbReference type="GO" id="GO:0032259">
    <property type="term" value="P:methylation"/>
    <property type="evidence" value="ECO:0007669"/>
    <property type="project" value="UniProtKB-KW"/>
</dbReference>
<keyword evidence="5" id="KW-0443">Lipid metabolism</keyword>
<comment type="similarity">
    <text evidence="1">Belongs to the CFA/CMAS family.</text>
</comment>
<keyword evidence="2" id="KW-0489">Methyltransferase</keyword>
<dbReference type="InterPro" id="IPR029063">
    <property type="entry name" value="SAM-dependent_MTases_sf"/>
</dbReference>
<dbReference type="Pfam" id="PF02353">
    <property type="entry name" value="CMAS"/>
    <property type="match status" value="1"/>
</dbReference>
<organism evidence="7 8">
    <name type="scientific">Planosporangium mesophilum</name>
    <dbReference type="NCBI Taxonomy" id="689768"/>
    <lineage>
        <taxon>Bacteria</taxon>
        <taxon>Bacillati</taxon>
        <taxon>Actinomycetota</taxon>
        <taxon>Actinomycetes</taxon>
        <taxon>Micromonosporales</taxon>
        <taxon>Micromonosporaceae</taxon>
        <taxon>Planosporangium</taxon>
    </lineage>
</organism>
<evidence type="ECO:0000256" key="1">
    <source>
        <dbReference type="ARBA" id="ARBA00010815"/>
    </source>
</evidence>
<evidence type="ECO:0000313" key="7">
    <source>
        <dbReference type="EMBL" id="GII23980.1"/>
    </source>
</evidence>
<dbReference type="SUPFAM" id="SSF53335">
    <property type="entry name" value="S-adenosyl-L-methionine-dependent methyltransferases"/>
    <property type="match status" value="1"/>
</dbReference>
<dbReference type="CDD" id="cd02440">
    <property type="entry name" value="AdoMet_MTases"/>
    <property type="match status" value="1"/>
</dbReference>
<dbReference type="InterPro" id="IPR050723">
    <property type="entry name" value="CFA/CMAS"/>
</dbReference>
<dbReference type="AlphaFoldDB" id="A0A8J3TBA1"/>
<sequence length="456" mass="48576">MAATAADAFDPLLRLAVGERSPVRFEFWDGSVWRGGISGGGISGGGISGGGISGGGISGGGISGDGSGPDDGPGTVRVRSPDAARRIMWSPDEVGLGRAYVAGDLDVTGDLPGVLRALQQAPRSDGRLGWAGAWSALRAARQLGVLGRPPAPPPEEARPRGWRHSRRRDAQAISHHYDVGNEFYRLLLGPSLTYSCARFTRASTTLEDAQTAKYELICRKLGLHQHPGSRLLDVGCGWGGMALHAAATHGASVVGVTLSEAQAALARKRVAEAGLAASVEIRRQDYRDLAGETFDAISSIGMFEHVGAENAARYFETLHGLLRPRGRLLNHAISSPGGSRLGSRTFIYRYVFPDGELLDVADTVRAEERAGFEVRDVESLREHYERTVRAWLSNLEDGWRRAVALVGEARARVWRLYLAGSALGFADGGISVHQILSVVPAPGGEAGMPATRRDFS</sequence>
<keyword evidence="3" id="KW-0808">Transferase</keyword>
<proteinExistence type="inferred from homology"/>
<dbReference type="Proteomes" id="UP000599074">
    <property type="component" value="Unassembled WGS sequence"/>
</dbReference>
<dbReference type="PANTHER" id="PTHR43667:SF1">
    <property type="entry name" value="CYCLOPROPANE-FATTY-ACYL-PHOSPHOLIPID SYNTHASE"/>
    <property type="match status" value="1"/>
</dbReference>
<dbReference type="GO" id="GO:0008610">
    <property type="term" value="P:lipid biosynthetic process"/>
    <property type="evidence" value="ECO:0007669"/>
    <property type="project" value="InterPro"/>
</dbReference>
<evidence type="ECO:0000256" key="6">
    <source>
        <dbReference type="SAM" id="MobiDB-lite"/>
    </source>
</evidence>